<evidence type="ECO:0000256" key="1">
    <source>
        <dbReference type="SAM" id="Phobius"/>
    </source>
</evidence>
<accession>A0A6I4SIL4</accession>
<protein>
    <submittedName>
        <fullName evidence="2">Uncharacterized protein</fullName>
    </submittedName>
</protein>
<gene>
    <name evidence="2" type="ORF">GRI36_01405</name>
</gene>
<evidence type="ECO:0000313" key="3">
    <source>
        <dbReference type="Proteomes" id="UP000468943"/>
    </source>
</evidence>
<dbReference type="EMBL" id="WTYS01000001">
    <property type="protein sequence ID" value="MXO55529.1"/>
    <property type="molecule type" value="Genomic_DNA"/>
</dbReference>
<dbReference type="OrthoDB" id="7391222at2"/>
<organism evidence="2 3">
    <name type="scientific">Pontixanthobacter gangjinensis</name>
    <dbReference type="NCBI Taxonomy" id="1028742"/>
    <lineage>
        <taxon>Bacteria</taxon>
        <taxon>Pseudomonadati</taxon>
        <taxon>Pseudomonadota</taxon>
        <taxon>Alphaproteobacteria</taxon>
        <taxon>Sphingomonadales</taxon>
        <taxon>Erythrobacteraceae</taxon>
        <taxon>Pontixanthobacter</taxon>
    </lineage>
</organism>
<reference evidence="2 3" key="1">
    <citation type="submission" date="2019-12" db="EMBL/GenBank/DDBJ databases">
        <title>Genomic-based taxomic classification of the family Erythrobacteraceae.</title>
        <authorList>
            <person name="Xu L."/>
        </authorList>
    </citation>
    <scope>NUCLEOTIDE SEQUENCE [LARGE SCALE GENOMIC DNA]</scope>
    <source>
        <strain evidence="2 3">JCM 17802</strain>
    </source>
</reference>
<dbReference type="Proteomes" id="UP000468943">
    <property type="component" value="Unassembled WGS sequence"/>
</dbReference>
<keyword evidence="1" id="KW-0472">Membrane</keyword>
<sequence>MEQFTGQLLQIGISLIAILALAWLAKKMDLGGDQRIRSEDRARELADEAVSGFEAIDIAIDKAGYGALLRDADGRIIVLRRHGSHFAGRLLERSSDARLDQEFLTITPGDKPFGSVTLHLGANAQIWAASLRRMKTLSDA</sequence>
<name>A0A6I4SIL4_9SPHN</name>
<comment type="caution">
    <text evidence="2">The sequence shown here is derived from an EMBL/GenBank/DDBJ whole genome shotgun (WGS) entry which is preliminary data.</text>
</comment>
<keyword evidence="3" id="KW-1185">Reference proteome</keyword>
<evidence type="ECO:0000313" key="2">
    <source>
        <dbReference type="EMBL" id="MXO55529.1"/>
    </source>
</evidence>
<dbReference type="AlphaFoldDB" id="A0A6I4SIL4"/>
<proteinExistence type="predicted"/>
<keyword evidence="1" id="KW-0812">Transmembrane</keyword>
<feature type="transmembrane region" description="Helical" evidence="1">
    <location>
        <begin position="6"/>
        <end position="25"/>
    </location>
</feature>
<keyword evidence="1" id="KW-1133">Transmembrane helix</keyword>